<accession>A0ABN3VG83</accession>
<dbReference type="Pfam" id="PF18367">
    <property type="entry name" value="Rv2175c_C"/>
    <property type="match status" value="1"/>
</dbReference>
<keyword evidence="3" id="KW-0238">DNA-binding</keyword>
<proteinExistence type="predicted"/>
<evidence type="ECO:0000313" key="3">
    <source>
        <dbReference type="EMBL" id="GAA2799821.1"/>
    </source>
</evidence>
<protein>
    <submittedName>
        <fullName evidence="3">Rv2175c family DNA-binding protein</fullName>
    </submittedName>
</protein>
<dbReference type="GO" id="GO:0003677">
    <property type="term" value="F:DNA binding"/>
    <property type="evidence" value="ECO:0007669"/>
    <property type="project" value="UniProtKB-KW"/>
</dbReference>
<name>A0ABN3VG83_9PSEU</name>
<evidence type="ECO:0000259" key="1">
    <source>
        <dbReference type="Pfam" id="PF18367"/>
    </source>
</evidence>
<organism evidence="3 4">
    <name type="scientific">Saccharopolyspora taberi</name>
    <dbReference type="NCBI Taxonomy" id="60895"/>
    <lineage>
        <taxon>Bacteria</taxon>
        <taxon>Bacillati</taxon>
        <taxon>Actinomycetota</taxon>
        <taxon>Actinomycetes</taxon>
        <taxon>Pseudonocardiales</taxon>
        <taxon>Pseudonocardiaceae</taxon>
        <taxon>Saccharopolyspora</taxon>
    </lineage>
</organism>
<dbReference type="InterPro" id="IPR048576">
    <property type="entry name" value="Rv2175c_wHTH"/>
</dbReference>
<dbReference type="InterPro" id="IPR041098">
    <property type="entry name" value="Rv2175c_C"/>
</dbReference>
<feature type="domain" description="Rv2175c C-terminal" evidence="1">
    <location>
        <begin position="68"/>
        <end position="123"/>
    </location>
</feature>
<dbReference type="Proteomes" id="UP001500979">
    <property type="component" value="Unassembled WGS sequence"/>
</dbReference>
<evidence type="ECO:0000313" key="4">
    <source>
        <dbReference type="Proteomes" id="UP001500979"/>
    </source>
</evidence>
<reference evidence="3 4" key="1">
    <citation type="journal article" date="2019" name="Int. J. Syst. Evol. Microbiol.">
        <title>The Global Catalogue of Microorganisms (GCM) 10K type strain sequencing project: providing services to taxonomists for standard genome sequencing and annotation.</title>
        <authorList>
            <consortium name="The Broad Institute Genomics Platform"/>
            <consortium name="The Broad Institute Genome Sequencing Center for Infectious Disease"/>
            <person name="Wu L."/>
            <person name="Ma J."/>
        </authorList>
    </citation>
    <scope>NUCLEOTIDE SEQUENCE [LARGE SCALE GENOMIC DNA]</scope>
    <source>
        <strain evidence="3 4">JCM 9383</strain>
    </source>
</reference>
<keyword evidence="4" id="KW-1185">Reference proteome</keyword>
<evidence type="ECO:0000259" key="2">
    <source>
        <dbReference type="Pfam" id="PF21531"/>
    </source>
</evidence>
<gene>
    <name evidence="3" type="ORF">GCM10010470_38650</name>
</gene>
<dbReference type="Pfam" id="PF21531">
    <property type="entry name" value="Rv2175c_wHTH"/>
    <property type="match status" value="1"/>
</dbReference>
<feature type="domain" description="DNA-binding protein Rv2175c wHTH" evidence="2">
    <location>
        <begin position="6"/>
        <end position="62"/>
    </location>
</feature>
<comment type="caution">
    <text evidence="3">The sequence shown here is derived from an EMBL/GenBank/DDBJ whole genome shotgun (WGS) entry which is preliminary data.</text>
</comment>
<sequence length="124" mass="13351">MSDVSAIPAAPDVLAPDVEVIPLPDVAERLGLVVTRVHQLIRDGHLLALRREGVLGVPTAFLTDTGIVKGLGGTITLLRDNGYDSDEILRWLFTADDSLPGTPIDALRGDRGREVKRRAQAMGF</sequence>
<dbReference type="EMBL" id="BAAAUX010000016">
    <property type="protein sequence ID" value="GAA2799821.1"/>
    <property type="molecule type" value="Genomic_DNA"/>
</dbReference>